<keyword evidence="3" id="KW-1185">Reference proteome</keyword>
<comment type="caution">
    <text evidence="2">The sequence shown here is derived from an EMBL/GenBank/DDBJ whole genome shotgun (WGS) entry which is preliminary data.</text>
</comment>
<accession>A0ABT0AJH1</accession>
<evidence type="ECO:0000313" key="2">
    <source>
        <dbReference type="EMBL" id="MCJ1976685.1"/>
    </source>
</evidence>
<proteinExistence type="predicted"/>
<sequence>MKDKNSEKRYEYDIQIMDKERTIEASHQEQRQVEISIENFTIQMNQTFRELQAIEEEQNEGRPSFSETEQKRKYMENLLGGQQEEITSQYRKAHHLMEDEREKLQKERNQLSWD</sequence>
<evidence type="ECO:0000256" key="1">
    <source>
        <dbReference type="SAM" id="MobiDB-lite"/>
    </source>
</evidence>
<protein>
    <submittedName>
        <fullName evidence="2">Uncharacterized protein</fullName>
    </submittedName>
</protein>
<feature type="compositionally biased region" description="Basic and acidic residues" evidence="1">
    <location>
        <begin position="95"/>
        <end position="114"/>
    </location>
</feature>
<organism evidence="2 3">
    <name type="scientific">Pseudolactococcus paracarnosus</name>
    <dbReference type="NCBI Taxonomy" id="2749962"/>
    <lineage>
        <taxon>Bacteria</taxon>
        <taxon>Bacillati</taxon>
        <taxon>Bacillota</taxon>
        <taxon>Bacilli</taxon>
        <taxon>Lactobacillales</taxon>
        <taxon>Streptococcaceae</taxon>
        <taxon>Pseudolactococcus</taxon>
    </lineage>
</organism>
<dbReference type="Proteomes" id="UP001522462">
    <property type="component" value="Unassembled WGS sequence"/>
</dbReference>
<feature type="region of interest" description="Disordered" evidence="1">
    <location>
        <begin position="90"/>
        <end position="114"/>
    </location>
</feature>
<dbReference type="RefSeq" id="WP_243913574.1">
    <property type="nucleotide sequence ID" value="NZ_JAAECY010000026.1"/>
</dbReference>
<evidence type="ECO:0000313" key="3">
    <source>
        <dbReference type="Proteomes" id="UP001522462"/>
    </source>
</evidence>
<reference evidence="2 3" key="1">
    <citation type="journal article" date="2022" name="Microbiol. Res.">
        <title>Comparative genome analysis, predicted lifestyle and antimicrobial strategies of Lactococcus carnosus and Lactococcus paracarnosus isolated from meat.</title>
        <authorList>
            <person name="Werum V."/>
            <person name="Ehrmann M."/>
            <person name="Vogel R."/>
            <person name="Hilgarth M."/>
        </authorList>
    </citation>
    <scope>NUCLEOTIDE SEQUENCE [LARGE SCALE GENOMIC DNA]</scope>
    <source>
        <strain evidence="2 3">TMW21897</strain>
    </source>
</reference>
<dbReference type="EMBL" id="JAAEDA010000001">
    <property type="protein sequence ID" value="MCJ1976685.1"/>
    <property type="molecule type" value="Genomic_DNA"/>
</dbReference>
<name>A0ABT0AJH1_9LACT</name>
<gene>
    <name evidence="2" type="ORF">GYN19_01755</name>
</gene>